<evidence type="ECO:0000313" key="2">
    <source>
        <dbReference type="Proteomes" id="UP000321570"/>
    </source>
</evidence>
<dbReference type="Proteomes" id="UP000321570">
    <property type="component" value="Unassembled WGS sequence"/>
</dbReference>
<dbReference type="AlphaFoldDB" id="A0A564YKS7"/>
<keyword evidence="2" id="KW-1185">Reference proteome</keyword>
<evidence type="ECO:0000313" key="1">
    <source>
        <dbReference type="EMBL" id="VUZ47881.1"/>
    </source>
</evidence>
<proteinExistence type="predicted"/>
<protein>
    <submittedName>
        <fullName evidence="1">Uncharacterized protein</fullName>
    </submittedName>
</protein>
<organism evidence="1 2">
    <name type="scientific">Hymenolepis diminuta</name>
    <name type="common">Rat tapeworm</name>
    <dbReference type="NCBI Taxonomy" id="6216"/>
    <lineage>
        <taxon>Eukaryota</taxon>
        <taxon>Metazoa</taxon>
        <taxon>Spiralia</taxon>
        <taxon>Lophotrochozoa</taxon>
        <taxon>Platyhelminthes</taxon>
        <taxon>Cestoda</taxon>
        <taxon>Eucestoda</taxon>
        <taxon>Cyclophyllidea</taxon>
        <taxon>Hymenolepididae</taxon>
        <taxon>Hymenolepis</taxon>
    </lineage>
</organism>
<accession>A0A564YKS7</accession>
<reference evidence="1 2" key="1">
    <citation type="submission" date="2019-07" db="EMBL/GenBank/DDBJ databases">
        <authorList>
            <person name="Jastrzebski P J."/>
            <person name="Paukszto L."/>
            <person name="Jastrzebski P J."/>
        </authorList>
    </citation>
    <scope>NUCLEOTIDE SEQUENCE [LARGE SCALE GENOMIC DNA]</scope>
    <source>
        <strain evidence="1 2">WMS-il1</strain>
    </source>
</reference>
<sequence>MCPQVVHPHRSGKLSLPQVIVAEAALTQQCFGTSPVHTTPSFSYNRFAQLKHTYNYVHTRVLIQVTNVNNLSIHTYTCTDCRLSDIFLCSLPQFSLNVPIAVH</sequence>
<name>A0A564YKS7_HYMDI</name>
<dbReference type="EMBL" id="CABIJS010000256">
    <property type="protein sequence ID" value="VUZ47881.1"/>
    <property type="molecule type" value="Genomic_DNA"/>
</dbReference>
<gene>
    <name evidence="1" type="ORF">WMSIL1_LOCUS7466</name>
</gene>